<keyword evidence="1" id="KW-0732">Signal</keyword>
<keyword evidence="3" id="KW-1185">Reference proteome</keyword>
<dbReference type="OrthoDB" id="4868058at2759"/>
<dbReference type="GeneID" id="25791780"/>
<dbReference type="HOGENOM" id="CLU_2795736_0_0_1"/>
<organism evidence="2 3">
    <name type="scientific">Hypocrea virens (strain Gv29-8 / FGSC 10586)</name>
    <name type="common">Gliocladium virens</name>
    <name type="synonym">Trichoderma virens</name>
    <dbReference type="NCBI Taxonomy" id="413071"/>
    <lineage>
        <taxon>Eukaryota</taxon>
        <taxon>Fungi</taxon>
        <taxon>Dikarya</taxon>
        <taxon>Ascomycota</taxon>
        <taxon>Pezizomycotina</taxon>
        <taxon>Sordariomycetes</taxon>
        <taxon>Hypocreomycetidae</taxon>
        <taxon>Hypocreales</taxon>
        <taxon>Hypocreaceae</taxon>
        <taxon>Trichoderma</taxon>
    </lineage>
</organism>
<protein>
    <submittedName>
        <fullName evidence="2">Uncharacterized protein</fullName>
    </submittedName>
</protein>
<dbReference type="EMBL" id="ABDF02000077">
    <property type="protein sequence ID" value="EHK20881.1"/>
    <property type="molecule type" value="Genomic_DNA"/>
</dbReference>
<feature type="signal peptide" evidence="1">
    <location>
        <begin position="1"/>
        <end position="17"/>
    </location>
</feature>
<accession>G9MXI3</accession>
<evidence type="ECO:0000313" key="2">
    <source>
        <dbReference type="EMBL" id="EHK20881.1"/>
    </source>
</evidence>
<dbReference type="OMA" id="CPPNVQD"/>
<reference evidence="2 3" key="1">
    <citation type="journal article" date="2011" name="Genome Biol.">
        <title>Comparative genome sequence analysis underscores mycoparasitism as the ancestral life style of Trichoderma.</title>
        <authorList>
            <person name="Kubicek C.P."/>
            <person name="Herrera-Estrella A."/>
            <person name="Seidl-Seiboth V."/>
            <person name="Martinez D.A."/>
            <person name="Druzhinina I.S."/>
            <person name="Thon M."/>
            <person name="Zeilinger S."/>
            <person name="Casas-Flores S."/>
            <person name="Horwitz B.A."/>
            <person name="Mukherjee P.K."/>
            <person name="Mukherjee M."/>
            <person name="Kredics L."/>
            <person name="Alcaraz L.D."/>
            <person name="Aerts A."/>
            <person name="Antal Z."/>
            <person name="Atanasova L."/>
            <person name="Cervantes-Badillo M.G."/>
            <person name="Challacombe J."/>
            <person name="Chertkov O."/>
            <person name="McCluskey K."/>
            <person name="Coulpier F."/>
            <person name="Deshpande N."/>
            <person name="von Doehren H."/>
            <person name="Ebbole D.J."/>
            <person name="Esquivel-Naranjo E.U."/>
            <person name="Fekete E."/>
            <person name="Flipphi M."/>
            <person name="Glaser F."/>
            <person name="Gomez-Rodriguez E.Y."/>
            <person name="Gruber S."/>
            <person name="Han C."/>
            <person name="Henrissat B."/>
            <person name="Hermosa R."/>
            <person name="Hernandez-Onate M."/>
            <person name="Karaffa L."/>
            <person name="Kosti I."/>
            <person name="Le Crom S."/>
            <person name="Lindquist E."/>
            <person name="Lucas S."/>
            <person name="Luebeck M."/>
            <person name="Luebeck P.S."/>
            <person name="Margeot A."/>
            <person name="Metz B."/>
            <person name="Misra M."/>
            <person name="Nevalainen H."/>
            <person name="Omann M."/>
            <person name="Packer N."/>
            <person name="Perrone G."/>
            <person name="Uresti-Rivera E.E."/>
            <person name="Salamov A."/>
            <person name="Schmoll M."/>
            <person name="Seiboth B."/>
            <person name="Shapiro H."/>
            <person name="Sukno S."/>
            <person name="Tamayo-Ramos J.A."/>
            <person name="Tisch D."/>
            <person name="Wiest A."/>
            <person name="Wilkinson H.H."/>
            <person name="Zhang M."/>
            <person name="Coutinho P.M."/>
            <person name="Kenerley C.M."/>
            <person name="Monte E."/>
            <person name="Baker S.E."/>
            <person name="Grigoriev I.V."/>
        </authorList>
    </citation>
    <scope>NUCLEOTIDE SEQUENCE [LARGE SCALE GENOMIC DNA]</scope>
    <source>
        <strain evidence="3">Gv29-8 / FGSC 10586</strain>
    </source>
</reference>
<evidence type="ECO:0000256" key="1">
    <source>
        <dbReference type="SAM" id="SignalP"/>
    </source>
</evidence>
<comment type="caution">
    <text evidence="2">The sequence shown here is derived from an EMBL/GenBank/DDBJ whole genome shotgun (WGS) entry which is preliminary data.</text>
</comment>
<dbReference type="InParanoid" id="G9MXI3"/>
<proteinExistence type="predicted"/>
<dbReference type="Proteomes" id="UP000007115">
    <property type="component" value="Unassembled WGS sequence"/>
</dbReference>
<dbReference type="AlphaFoldDB" id="G9MXI3"/>
<sequence>MKISTLFLFILPAAALALPVEQAQDAGVQLYRRFTCPPNVQDFCSASNIHSGCSSDGKFTSNAMDTCGGCKC</sequence>
<dbReference type="RefSeq" id="XP_013955074.1">
    <property type="nucleotide sequence ID" value="XM_014099599.1"/>
</dbReference>
<evidence type="ECO:0000313" key="3">
    <source>
        <dbReference type="Proteomes" id="UP000007115"/>
    </source>
</evidence>
<gene>
    <name evidence="2" type="ORF">TRIVIDRAFT_223574</name>
</gene>
<name>G9MXI3_HYPVG</name>
<dbReference type="VEuPathDB" id="FungiDB:TRIVIDRAFT_223574"/>
<feature type="chain" id="PRO_5003523907" evidence="1">
    <location>
        <begin position="18"/>
        <end position="72"/>
    </location>
</feature>